<comment type="caution">
    <text evidence="2">The sequence shown here is derived from an EMBL/GenBank/DDBJ whole genome shotgun (WGS) entry which is preliminary data.</text>
</comment>
<sequence length="345" mass="38012">MGGGRSRAALVAKARESIAEGSKSFTVASWLFDKSTRERAHLLYAWCRRCDDIADGQEYGFRDGARDLKLDQASAKDRVEAIRILTHRALDGQPTADLAFDALGLVAAECGITREMCDDVIDGFALDADGWRPRSEGDLMRYCYHVAGAVGVMMAKVMGVPSDATETLDRACDLGLAFQLNNIARDIWDDDAAGRCYIPEEWLVEMDIPPGQLMKPAYREQLVQLAGRLVSIAQVHDMRARVGAGRLKFRQRWAVLSAANIYGAIGKKVHARGEAAWDHRVRIGFLAKMGHIASALKETMRGSYPPQLEPKWTRGQLMAAARMAGPVAGVPNTPLRDEGVRRKED</sequence>
<dbReference type="OrthoDB" id="9807580at2"/>
<gene>
    <name evidence="2" type="ORF">D2V07_10530</name>
</gene>
<dbReference type="InterPro" id="IPR044843">
    <property type="entry name" value="Trans_IPPS_bact-type"/>
</dbReference>
<dbReference type="InterPro" id="IPR019845">
    <property type="entry name" value="Squalene/phytoene_synthase_CS"/>
</dbReference>
<dbReference type="SFLD" id="SFLDG01018">
    <property type="entry name" value="Squalene/Phytoene_Synthase_Lik"/>
    <property type="match status" value="1"/>
</dbReference>
<dbReference type="PANTHER" id="PTHR31480">
    <property type="entry name" value="BIFUNCTIONAL LYCOPENE CYCLASE/PHYTOENE SYNTHASE"/>
    <property type="match status" value="1"/>
</dbReference>
<evidence type="ECO:0000256" key="1">
    <source>
        <dbReference type="ARBA" id="ARBA00022679"/>
    </source>
</evidence>
<dbReference type="GO" id="GO:0004311">
    <property type="term" value="F:geranylgeranyl diphosphate synthase activity"/>
    <property type="evidence" value="ECO:0007669"/>
    <property type="project" value="InterPro"/>
</dbReference>
<dbReference type="Gene3D" id="1.10.600.10">
    <property type="entry name" value="Farnesyl Diphosphate Synthase"/>
    <property type="match status" value="1"/>
</dbReference>
<dbReference type="SUPFAM" id="SSF48576">
    <property type="entry name" value="Terpenoid synthases"/>
    <property type="match status" value="1"/>
</dbReference>
<dbReference type="InterPro" id="IPR008949">
    <property type="entry name" value="Isoprenoid_synthase_dom_sf"/>
</dbReference>
<dbReference type="Pfam" id="PF00494">
    <property type="entry name" value="SQS_PSY"/>
    <property type="match status" value="1"/>
</dbReference>
<proteinExistence type="predicted"/>
<organism evidence="2 3">
    <name type="scientific">Aurantiacibacter zhengii</name>
    <dbReference type="NCBI Taxonomy" id="2307003"/>
    <lineage>
        <taxon>Bacteria</taxon>
        <taxon>Pseudomonadati</taxon>
        <taxon>Pseudomonadota</taxon>
        <taxon>Alphaproteobacteria</taxon>
        <taxon>Sphingomonadales</taxon>
        <taxon>Erythrobacteraceae</taxon>
        <taxon>Aurantiacibacter</taxon>
    </lineage>
</organism>
<dbReference type="CDD" id="cd00683">
    <property type="entry name" value="Trans_IPPS_HH"/>
    <property type="match status" value="1"/>
</dbReference>
<dbReference type="GO" id="GO:0051996">
    <property type="term" value="F:squalene synthase [NAD(P)H] activity"/>
    <property type="evidence" value="ECO:0007669"/>
    <property type="project" value="InterPro"/>
</dbReference>
<dbReference type="InterPro" id="IPR033904">
    <property type="entry name" value="Trans_IPPS_HH"/>
</dbReference>
<protein>
    <submittedName>
        <fullName evidence="2">Phytoene/squalene synthase family protein</fullName>
    </submittedName>
</protein>
<keyword evidence="3" id="KW-1185">Reference proteome</keyword>
<dbReference type="SFLD" id="SFLDS00005">
    <property type="entry name" value="Isoprenoid_Synthase_Type_I"/>
    <property type="match status" value="1"/>
</dbReference>
<keyword evidence="1" id="KW-0808">Transferase</keyword>
<reference evidence="2 3" key="1">
    <citation type="submission" date="2018-08" db="EMBL/GenBank/DDBJ databases">
        <title>Erythrobacter zhengii sp.nov., a bacterium isolated from deep-sea sediment.</title>
        <authorList>
            <person name="Fang C."/>
            <person name="Wu Y.-H."/>
            <person name="Sun C."/>
            <person name="Wang H."/>
            <person name="Cheng H."/>
            <person name="Meng F.-X."/>
            <person name="Wang C.-S."/>
            <person name="Xu X.-W."/>
        </authorList>
    </citation>
    <scope>NUCLEOTIDE SEQUENCE [LARGE SCALE GENOMIC DNA]</scope>
    <source>
        <strain evidence="2 3">V18</strain>
    </source>
</reference>
<dbReference type="AlphaFoldDB" id="A0A418NS70"/>
<dbReference type="PROSITE" id="PS01045">
    <property type="entry name" value="SQUALEN_PHYTOEN_SYN_2"/>
    <property type="match status" value="1"/>
</dbReference>
<dbReference type="SFLD" id="SFLDG01212">
    <property type="entry name" value="Phytoene_synthase_like"/>
    <property type="match status" value="1"/>
</dbReference>
<dbReference type="InterPro" id="IPR002060">
    <property type="entry name" value="Squ/phyt_synthse"/>
</dbReference>
<evidence type="ECO:0000313" key="2">
    <source>
        <dbReference type="EMBL" id="RIV85994.1"/>
    </source>
</evidence>
<accession>A0A418NS70</accession>
<dbReference type="EMBL" id="QXFL01000004">
    <property type="protein sequence ID" value="RIV85994.1"/>
    <property type="molecule type" value="Genomic_DNA"/>
</dbReference>
<name>A0A418NS70_9SPHN</name>
<evidence type="ECO:0000313" key="3">
    <source>
        <dbReference type="Proteomes" id="UP000286576"/>
    </source>
</evidence>
<dbReference type="PROSITE" id="PS01044">
    <property type="entry name" value="SQUALEN_PHYTOEN_SYN_1"/>
    <property type="match status" value="1"/>
</dbReference>
<dbReference type="Proteomes" id="UP000286576">
    <property type="component" value="Unassembled WGS sequence"/>
</dbReference>
<dbReference type="GO" id="GO:0016117">
    <property type="term" value="P:carotenoid biosynthetic process"/>
    <property type="evidence" value="ECO:0007669"/>
    <property type="project" value="UniProtKB-ARBA"/>
</dbReference>